<accession>A0A062XV82</accession>
<name>A0A062XV82_9BACT</name>
<keyword evidence="4 5" id="KW-0269">Exonuclease</keyword>
<dbReference type="HAMAP" id="MF_00378">
    <property type="entry name" value="Exonuc_7_L"/>
    <property type="match status" value="1"/>
</dbReference>
<dbReference type="GO" id="GO:0003676">
    <property type="term" value="F:nucleic acid binding"/>
    <property type="evidence" value="ECO:0007669"/>
    <property type="project" value="InterPro"/>
</dbReference>
<proteinExistence type="inferred from homology"/>
<keyword evidence="3 5" id="KW-0378">Hydrolase</keyword>
<dbReference type="InterPro" id="IPR025824">
    <property type="entry name" value="OB-fold_nuc-bd_dom"/>
</dbReference>
<evidence type="ECO:0000313" key="9">
    <source>
        <dbReference type="EMBL" id="KDA53299.1"/>
    </source>
</evidence>
<dbReference type="Pfam" id="PF13742">
    <property type="entry name" value="tRNA_anti_2"/>
    <property type="match status" value="1"/>
</dbReference>
<dbReference type="EMBL" id="JMFG01000023">
    <property type="protein sequence ID" value="KDA53299.1"/>
    <property type="molecule type" value="Genomic_DNA"/>
</dbReference>
<dbReference type="Pfam" id="PF02601">
    <property type="entry name" value="Exonuc_VII_L"/>
    <property type="match status" value="1"/>
</dbReference>
<dbReference type="RefSeq" id="WP_053335148.1">
    <property type="nucleotide sequence ID" value="NZ_JMFG01000023.1"/>
</dbReference>
<keyword evidence="1 5" id="KW-0963">Cytoplasm</keyword>
<organism evidence="9 10">
    <name type="scientific">Thermoanaerobaculum aquaticum</name>
    <dbReference type="NCBI Taxonomy" id="1312852"/>
    <lineage>
        <taxon>Bacteria</taxon>
        <taxon>Pseudomonadati</taxon>
        <taxon>Acidobacteriota</taxon>
        <taxon>Thermoanaerobaculia</taxon>
        <taxon>Thermoanaerobaculales</taxon>
        <taxon>Thermoanaerobaculaceae</taxon>
        <taxon>Thermoanaerobaculum</taxon>
    </lineage>
</organism>
<evidence type="ECO:0000313" key="10">
    <source>
        <dbReference type="Proteomes" id="UP000027284"/>
    </source>
</evidence>
<dbReference type="Proteomes" id="UP000027284">
    <property type="component" value="Unassembled WGS sequence"/>
</dbReference>
<protein>
    <recommendedName>
        <fullName evidence="5">Exodeoxyribonuclease 7 large subunit</fullName>
        <ecNumber evidence="5">3.1.11.6</ecNumber>
    </recommendedName>
    <alternativeName>
        <fullName evidence="5">Exodeoxyribonuclease VII large subunit</fullName>
        <shortName evidence="5">Exonuclease VII large subunit</shortName>
    </alternativeName>
</protein>
<comment type="subcellular location">
    <subcellularLocation>
        <location evidence="5 6">Cytoplasm</location>
    </subcellularLocation>
</comment>
<reference evidence="9 10" key="1">
    <citation type="submission" date="2014-04" db="EMBL/GenBank/DDBJ databases">
        <title>The Genome Sequence of Thermoanaerobaculum aquaticum MP-01, The First Cultivated Group 23 Acidobacterium.</title>
        <authorList>
            <person name="Stamps B.W."/>
            <person name="Losey N.A."/>
            <person name="Lawson P.A."/>
            <person name="Stevenson B.S."/>
        </authorList>
    </citation>
    <scope>NUCLEOTIDE SEQUENCE [LARGE SCALE GENOMIC DNA]</scope>
    <source>
        <strain evidence="9 10">MP-01</strain>
    </source>
</reference>
<evidence type="ECO:0000256" key="5">
    <source>
        <dbReference type="HAMAP-Rule" id="MF_00378"/>
    </source>
</evidence>
<sequence>MKVYQVSELVAAINAQLSAFGEVWVRGELSGVKVASSGHRYFTLKDADGQLSCVMWASRADRLRFKLADGLSVLVRGVLEVYPQRGSLQLIVQEVVPEGIGELQLAFEQLKAKLEAEGLFAPERKRPMPELPQRIGLVTSPSGAAVRDVLKVLSRWPHLSVLLYPVRVQGKGAEGEIARAIRYLGKLGTLDVILVVRGGGLLEDLWAFNEEVVARAIAASPVPVISGVGHEIDFTIADFAADIRAATPTQAAELVVAQLERQARRLEDAWRHLLLAWQRTLTLRKNRLALLAGARGLALFPARVRQIRTVLQRAEVLPQLLRGLVLRRHRGYQLLVSRLYAWPVRFGAARRWQLLAGQEAMLRERLRALVSRRKLELAAKVRALQALSPTGILKRGYSITTVEGDPRPLRRAEDVQPGQRLKTQLSQGLVRSLVVGREAGQQQALFSLGENEEVE</sequence>
<dbReference type="PANTHER" id="PTHR30008:SF0">
    <property type="entry name" value="EXODEOXYRIBONUCLEASE 7 LARGE SUBUNIT"/>
    <property type="match status" value="1"/>
</dbReference>
<dbReference type="InterPro" id="IPR003753">
    <property type="entry name" value="Exonuc_VII_L"/>
</dbReference>
<comment type="caution">
    <text evidence="9">The sequence shown here is derived from an EMBL/GenBank/DDBJ whole genome shotgun (WGS) entry which is preliminary data.</text>
</comment>
<dbReference type="NCBIfam" id="TIGR00237">
    <property type="entry name" value="xseA"/>
    <property type="match status" value="1"/>
</dbReference>
<evidence type="ECO:0000259" key="7">
    <source>
        <dbReference type="Pfam" id="PF02601"/>
    </source>
</evidence>
<dbReference type="GO" id="GO:0005737">
    <property type="term" value="C:cytoplasm"/>
    <property type="evidence" value="ECO:0007669"/>
    <property type="project" value="UniProtKB-SubCell"/>
</dbReference>
<evidence type="ECO:0000256" key="1">
    <source>
        <dbReference type="ARBA" id="ARBA00022490"/>
    </source>
</evidence>
<comment type="similarity">
    <text evidence="5 6">Belongs to the XseA family.</text>
</comment>
<dbReference type="GO" id="GO:0009318">
    <property type="term" value="C:exodeoxyribonuclease VII complex"/>
    <property type="evidence" value="ECO:0007669"/>
    <property type="project" value="UniProtKB-UniRule"/>
</dbReference>
<dbReference type="GO" id="GO:0006308">
    <property type="term" value="P:DNA catabolic process"/>
    <property type="evidence" value="ECO:0007669"/>
    <property type="project" value="UniProtKB-UniRule"/>
</dbReference>
<comment type="function">
    <text evidence="5">Bidirectionally degrades single-stranded DNA into large acid-insoluble oligonucleotides, which are then degraded further into small acid-soluble oligonucleotides.</text>
</comment>
<evidence type="ECO:0000256" key="6">
    <source>
        <dbReference type="RuleBase" id="RU004355"/>
    </source>
</evidence>
<dbReference type="GO" id="GO:0008855">
    <property type="term" value="F:exodeoxyribonuclease VII activity"/>
    <property type="evidence" value="ECO:0007669"/>
    <property type="project" value="UniProtKB-UniRule"/>
</dbReference>
<evidence type="ECO:0000256" key="2">
    <source>
        <dbReference type="ARBA" id="ARBA00022722"/>
    </source>
</evidence>
<feature type="domain" description="Exonuclease VII large subunit C-terminal" evidence="7">
    <location>
        <begin position="119"/>
        <end position="431"/>
    </location>
</feature>
<dbReference type="OrthoDB" id="9802795at2"/>
<dbReference type="EC" id="3.1.11.6" evidence="5"/>
<evidence type="ECO:0000256" key="4">
    <source>
        <dbReference type="ARBA" id="ARBA00022839"/>
    </source>
</evidence>
<dbReference type="CDD" id="cd04489">
    <property type="entry name" value="ExoVII_LU_OBF"/>
    <property type="match status" value="1"/>
</dbReference>
<comment type="catalytic activity">
    <reaction evidence="5 6">
        <text>Exonucleolytic cleavage in either 5'- to 3'- or 3'- to 5'-direction to yield nucleoside 5'-phosphates.</text>
        <dbReference type="EC" id="3.1.11.6"/>
    </reaction>
</comment>
<dbReference type="STRING" id="1312852.EG19_05995"/>
<feature type="domain" description="OB-fold nucleic acid binding" evidence="8">
    <location>
        <begin position="4"/>
        <end position="95"/>
    </location>
</feature>
<dbReference type="PANTHER" id="PTHR30008">
    <property type="entry name" value="EXODEOXYRIBONUCLEASE 7 LARGE SUBUNIT"/>
    <property type="match status" value="1"/>
</dbReference>
<dbReference type="AlphaFoldDB" id="A0A062XV82"/>
<gene>
    <name evidence="5" type="primary">xseA</name>
    <name evidence="9" type="ORF">EG19_05995</name>
</gene>
<dbReference type="InterPro" id="IPR020579">
    <property type="entry name" value="Exonuc_VII_lsu_C"/>
</dbReference>
<evidence type="ECO:0000256" key="3">
    <source>
        <dbReference type="ARBA" id="ARBA00022801"/>
    </source>
</evidence>
<keyword evidence="10" id="KW-1185">Reference proteome</keyword>
<evidence type="ECO:0000259" key="8">
    <source>
        <dbReference type="Pfam" id="PF13742"/>
    </source>
</evidence>
<comment type="subunit">
    <text evidence="5">Heterooligomer composed of large and small subunits.</text>
</comment>
<keyword evidence="2 5" id="KW-0540">Nuclease</keyword>